<dbReference type="EMBL" id="JAGSOJ010000002">
    <property type="protein sequence ID" value="MCM1990413.1"/>
    <property type="molecule type" value="Genomic_DNA"/>
</dbReference>
<gene>
    <name evidence="2" type="ORF">KDK92_11760</name>
</gene>
<accession>A0A9J6P3L6</accession>
<dbReference type="InterPro" id="IPR003664">
    <property type="entry name" value="FA_synthesis"/>
</dbReference>
<proteinExistence type="predicted"/>
<dbReference type="AlphaFoldDB" id="A0A9J6P3L6"/>
<protein>
    <submittedName>
        <fullName evidence="2">Glycine reductase</fullName>
    </submittedName>
</protein>
<name>A0A9J6P3L6_9CLOT</name>
<keyword evidence="3" id="KW-1185">Reference proteome</keyword>
<organism evidence="2 3">
    <name type="scientific">Oceanirhabdus seepicola</name>
    <dbReference type="NCBI Taxonomy" id="2828781"/>
    <lineage>
        <taxon>Bacteria</taxon>
        <taxon>Bacillati</taxon>
        <taxon>Bacillota</taxon>
        <taxon>Clostridia</taxon>
        <taxon>Eubacteriales</taxon>
        <taxon>Clostridiaceae</taxon>
        <taxon>Oceanirhabdus</taxon>
    </lineage>
</organism>
<evidence type="ECO:0000313" key="3">
    <source>
        <dbReference type="Proteomes" id="UP001056429"/>
    </source>
</evidence>
<reference evidence="2" key="2">
    <citation type="submission" date="2021-04" db="EMBL/GenBank/DDBJ databases">
        <authorList>
            <person name="Dong X."/>
        </authorList>
    </citation>
    <scope>NUCLEOTIDE SEQUENCE</scope>
    <source>
        <strain evidence="2">ZWT</strain>
    </source>
</reference>
<comment type="caution">
    <text evidence="2">The sequence shown here is derived from an EMBL/GenBank/DDBJ whole genome shotgun (WGS) entry which is preliminary data.</text>
</comment>
<dbReference type="PIRSF" id="PIRSF036593">
    <property type="entry name" value="GrdD"/>
    <property type="match status" value="1"/>
</dbReference>
<evidence type="ECO:0000256" key="1">
    <source>
        <dbReference type="PIRSR" id="PIRSR036593-50"/>
    </source>
</evidence>
<dbReference type="GO" id="GO:0006633">
    <property type="term" value="P:fatty acid biosynthetic process"/>
    <property type="evidence" value="ECO:0007669"/>
    <property type="project" value="InterPro"/>
</dbReference>
<sequence length="388" mass="41223">MSQEKTKAMIAEVFSDIAEGVKSGSFGKKVKIGLTILGSEHGIEEMVNAAELAASKYKDFNIVLIGSKVETDLELIEVENAEEGHKLMTSMLEKGEIQGCVTQHFDFPIGVSTVGKVVTPARGKEMILATTTGTASLNRVEGMVMNAISGLAVAKSNGIKNPKIGILNIEGARQVERILKDLKDGGYEIDFAESLRADGGCVLRGNDLLFGTPDVMVCDSLTGNIMVKMLSSFSTGGSYETVGAGYGPGVGKDYDKLINIVSRASGAPLIAEAIKYCADCAKGNVLDVARDEFKKAKKSGLDGLIQKLLDKQKPAAAEEEVKMPPKKVVTFSIAGVDILDLEDACKALWKKDIYSESGMGCTGPVILVNEADGEKAIEALKEAEFIQG</sequence>
<dbReference type="Proteomes" id="UP001056429">
    <property type="component" value="Unassembled WGS sequence"/>
</dbReference>
<reference evidence="2" key="1">
    <citation type="journal article" date="2021" name="mSystems">
        <title>Bacteria and Archaea Synergistically Convert Glycine Betaine to Biogenic Methane in the Formosa Cold Seep of the South China Sea.</title>
        <authorList>
            <person name="Li L."/>
            <person name="Zhang W."/>
            <person name="Zhang S."/>
            <person name="Song L."/>
            <person name="Sun Q."/>
            <person name="Zhang H."/>
            <person name="Xiang H."/>
            <person name="Dong X."/>
        </authorList>
    </citation>
    <scope>NUCLEOTIDE SEQUENCE</scope>
    <source>
        <strain evidence="2">ZWT</strain>
    </source>
</reference>
<dbReference type="GO" id="GO:0016747">
    <property type="term" value="F:acyltransferase activity, transferring groups other than amino-acyl groups"/>
    <property type="evidence" value="ECO:0007669"/>
    <property type="project" value="InterPro"/>
</dbReference>
<dbReference type="Gene3D" id="3.40.718.10">
    <property type="entry name" value="Isopropylmalate Dehydrogenase"/>
    <property type="match status" value="1"/>
</dbReference>
<dbReference type="Pfam" id="PF02504">
    <property type="entry name" value="FA_synthesis"/>
    <property type="match status" value="1"/>
</dbReference>
<feature type="active site" evidence="1">
    <location>
        <position position="361"/>
    </location>
</feature>
<dbReference type="NCBIfam" id="NF040747">
    <property type="entry name" value="reduct_C_alpha"/>
    <property type="match status" value="1"/>
</dbReference>
<evidence type="ECO:0000313" key="2">
    <source>
        <dbReference type="EMBL" id="MCM1990413.1"/>
    </source>
</evidence>
<dbReference type="SUPFAM" id="SSF53659">
    <property type="entry name" value="Isocitrate/Isopropylmalate dehydrogenase-like"/>
    <property type="match status" value="1"/>
</dbReference>
<dbReference type="RefSeq" id="WP_250859448.1">
    <property type="nucleotide sequence ID" value="NZ_JAGSOJ010000002.1"/>
</dbReference>
<dbReference type="InterPro" id="IPR012116">
    <property type="entry name" value="Gly_reductase_pC_asu"/>
</dbReference>